<feature type="compositionally biased region" description="Basic and acidic residues" evidence="1">
    <location>
        <begin position="355"/>
        <end position="364"/>
    </location>
</feature>
<dbReference type="OrthoDB" id="663846at2759"/>
<reference evidence="2 3" key="1">
    <citation type="journal article" date="2017" name="Nature">
        <title>The Apostasia genome and the evolution of orchids.</title>
        <authorList>
            <person name="Zhang G.Q."/>
            <person name="Liu K.W."/>
            <person name="Li Z."/>
            <person name="Lohaus R."/>
            <person name="Hsiao Y.Y."/>
            <person name="Niu S.C."/>
            <person name="Wang J.Y."/>
            <person name="Lin Y.C."/>
            <person name="Xu Q."/>
            <person name="Chen L.J."/>
            <person name="Yoshida K."/>
            <person name="Fujiwara S."/>
            <person name="Wang Z.W."/>
            <person name="Zhang Y.Q."/>
            <person name="Mitsuda N."/>
            <person name="Wang M."/>
            <person name="Liu G.H."/>
            <person name="Pecoraro L."/>
            <person name="Huang H.X."/>
            <person name="Xiao X.J."/>
            <person name="Lin M."/>
            <person name="Wu X.Y."/>
            <person name="Wu W.L."/>
            <person name="Chen Y.Y."/>
            <person name="Chang S.B."/>
            <person name="Sakamoto S."/>
            <person name="Ohme-Takagi M."/>
            <person name="Yagi M."/>
            <person name="Zeng S.J."/>
            <person name="Shen C.Y."/>
            <person name="Yeh C.M."/>
            <person name="Luo Y.B."/>
            <person name="Tsai W.C."/>
            <person name="Van de Peer Y."/>
            <person name="Liu Z.J."/>
        </authorList>
    </citation>
    <scope>NUCLEOTIDE SEQUENCE [LARGE SCALE GENOMIC DNA]</scope>
    <source>
        <strain evidence="3">cv. Shenzhen</strain>
        <tissue evidence="2">Stem</tissue>
    </source>
</reference>
<evidence type="ECO:0000313" key="2">
    <source>
        <dbReference type="EMBL" id="PKA55046.1"/>
    </source>
</evidence>
<organism evidence="2 3">
    <name type="scientific">Apostasia shenzhenica</name>
    <dbReference type="NCBI Taxonomy" id="1088818"/>
    <lineage>
        <taxon>Eukaryota</taxon>
        <taxon>Viridiplantae</taxon>
        <taxon>Streptophyta</taxon>
        <taxon>Embryophyta</taxon>
        <taxon>Tracheophyta</taxon>
        <taxon>Spermatophyta</taxon>
        <taxon>Magnoliopsida</taxon>
        <taxon>Liliopsida</taxon>
        <taxon>Asparagales</taxon>
        <taxon>Orchidaceae</taxon>
        <taxon>Apostasioideae</taxon>
        <taxon>Apostasia</taxon>
    </lineage>
</organism>
<proteinExistence type="predicted"/>
<dbReference type="STRING" id="1088818.A0A2I0AHT7"/>
<sequence length="409" mass="43621">MPMMAHEGSEASVASSSPATNWWEMTTSATPLSWNTTAINHYRWLQPPHPPPSNSSADDDIISISANSFTNMSNHSALTLDYSSSPAAEASGGCGGGDQTDNHLWMNQVLLGVESSGSHGDCGKFLELLSSKTTLPTEMFDPACDYLKKLDSSWEFASTSSSLNSSSTFDAKQLAGSSNGEAGGSLIECEKLTSNLSDLVGNWSIAPPNNLQNNDQNSMIFPQVSPIKHDVILLPTNLPSYPNFDSYVKGDSRGDDMVGGRSCSFSTGFGLKSRYCGTGALMAEENPLMSAPRSNIISDLISFTSLNKPAMEFRAGKPSLRAPAASSESSRKQQFGHGTFSSATRGSGRGGGNESEGKKKRNEESSQTIFKKCRHDSSSSTTTVSTHNKDQVHGGLGEEAWKKGEAKLI</sequence>
<protein>
    <submittedName>
        <fullName evidence="2">Uncharacterized protein</fullName>
    </submittedName>
</protein>
<dbReference type="EMBL" id="KZ451980">
    <property type="protein sequence ID" value="PKA55046.1"/>
    <property type="molecule type" value="Genomic_DNA"/>
</dbReference>
<evidence type="ECO:0000256" key="1">
    <source>
        <dbReference type="SAM" id="MobiDB-lite"/>
    </source>
</evidence>
<feature type="compositionally biased region" description="Basic and acidic residues" evidence="1">
    <location>
        <begin position="399"/>
        <end position="409"/>
    </location>
</feature>
<keyword evidence="3" id="KW-1185">Reference proteome</keyword>
<name>A0A2I0AHT7_9ASPA</name>
<dbReference type="Proteomes" id="UP000236161">
    <property type="component" value="Unassembled WGS sequence"/>
</dbReference>
<feature type="region of interest" description="Disordered" evidence="1">
    <location>
        <begin position="317"/>
        <end position="409"/>
    </location>
</feature>
<accession>A0A2I0AHT7</accession>
<dbReference type="AlphaFoldDB" id="A0A2I0AHT7"/>
<evidence type="ECO:0000313" key="3">
    <source>
        <dbReference type="Proteomes" id="UP000236161"/>
    </source>
</evidence>
<gene>
    <name evidence="2" type="ORF">AXF42_Ash003683</name>
</gene>